<dbReference type="EMBL" id="PP882867">
    <property type="protein sequence ID" value="XBW75350.1"/>
    <property type="molecule type" value="Genomic_DNA"/>
</dbReference>
<proteinExistence type="predicted"/>
<accession>A0AAU7VGU9</accession>
<name>A0AAU7VGU9_9CAUD</name>
<dbReference type="InterPro" id="IPR040835">
    <property type="entry name" value="Nmad5"/>
</dbReference>
<sequence length="226" mass="25088">MASTRLTVAIKEAITDQVMQHAFAARCAAHMEAELTFAQEVYDHIMDTKMLAVDGGSGPKTPLRKVLAALPAGWSSQQTYFKAEFAGQEQKLDRYDGFEGGYRENATMIGWKPTPNREQKNWHFPPGYSWGTLAKFEAQHEFSDRCAKLQGDREDLKSEMSSLRTQTRATLDTASTIQKLIVIWPEIEAFASPFLQEEKAAAVLLPVVARERLNDALGLPPGAKAA</sequence>
<protein>
    <recommendedName>
        <fullName evidence="1">Nucleotide modification associated domain-containing protein</fullName>
    </recommendedName>
</protein>
<reference evidence="2" key="1">
    <citation type="submission" date="2024-06" db="EMBL/GenBank/DDBJ databases">
        <authorList>
            <person name="Lu L."/>
            <person name="Wei N."/>
            <person name="Zhang R."/>
        </authorList>
    </citation>
    <scope>NUCLEOTIDE SEQUENCE</scope>
</reference>
<organism evidence="2">
    <name type="scientific">Dinoroseobacter phage vB_DshS_R26L</name>
    <dbReference type="NCBI Taxonomy" id="3161158"/>
    <lineage>
        <taxon>Viruses</taxon>
        <taxon>Duplodnaviria</taxon>
        <taxon>Heunggongvirae</taxon>
        <taxon>Uroviricota</taxon>
        <taxon>Caudoviricetes</taxon>
        <taxon>Nanhaivirus</taxon>
    </lineage>
</organism>
<evidence type="ECO:0000313" key="2">
    <source>
        <dbReference type="EMBL" id="XBW75350.1"/>
    </source>
</evidence>
<gene>
    <name evidence="2" type="ORF">vBDshSR26L_35</name>
</gene>
<dbReference type="Pfam" id="PF18757">
    <property type="entry name" value="Nmad5"/>
    <property type="match status" value="1"/>
</dbReference>
<feature type="domain" description="Nucleotide modification associated" evidence="1">
    <location>
        <begin position="4"/>
        <end position="220"/>
    </location>
</feature>
<evidence type="ECO:0000259" key="1">
    <source>
        <dbReference type="Pfam" id="PF18757"/>
    </source>
</evidence>